<organism evidence="2">
    <name type="scientific">Christensenella massiliensis</name>
    <dbReference type="NCBI Taxonomy" id="1805714"/>
    <lineage>
        <taxon>Bacteria</taxon>
        <taxon>Bacillati</taxon>
        <taxon>Bacillota</taxon>
        <taxon>Clostridia</taxon>
        <taxon>Christensenellales</taxon>
        <taxon>Christensenellaceae</taxon>
        <taxon>Christensenella</taxon>
    </lineage>
</organism>
<feature type="transmembrane region" description="Helical" evidence="1">
    <location>
        <begin position="95"/>
        <end position="115"/>
    </location>
</feature>
<name>A0AAU8ABA8_9FIRM</name>
<keyword evidence="1" id="KW-0472">Membrane</keyword>
<accession>A0AAU8ABA8</accession>
<dbReference type="InterPro" id="IPR007163">
    <property type="entry name" value="VCA0040-like"/>
</dbReference>
<feature type="transmembrane region" description="Helical" evidence="1">
    <location>
        <begin position="69"/>
        <end position="88"/>
    </location>
</feature>
<keyword evidence="1" id="KW-0812">Transmembrane</keyword>
<feature type="transmembrane region" description="Helical" evidence="1">
    <location>
        <begin position="229"/>
        <end position="248"/>
    </location>
</feature>
<feature type="transmembrane region" description="Helical" evidence="1">
    <location>
        <begin position="157"/>
        <end position="177"/>
    </location>
</feature>
<feature type="transmembrane region" description="Helical" evidence="1">
    <location>
        <begin position="127"/>
        <end position="145"/>
    </location>
</feature>
<feature type="transmembrane region" description="Helical" evidence="1">
    <location>
        <begin position="254"/>
        <end position="275"/>
    </location>
</feature>
<reference evidence="2" key="1">
    <citation type="submission" date="2023-02" db="EMBL/GenBank/DDBJ databases">
        <title>Gut commensal Christensenella minuta modulates host metabolism via a new class of secondary bile acids.</title>
        <authorList>
            <person name="Liu C."/>
        </authorList>
    </citation>
    <scope>NUCLEOTIDE SEQUENCE</scope>
    <source>
        <strain evidence="2">CA70</strain>
    </source>
</reference>
<proteinExistence type="predicted"/>
<sequence length="288" mass="31170">MMEKRRDHRKTGGGAADWLLRLVKGVFVGTGFILPGVSGGALAAIFGLYERIISFLAHITRDFKKNVLFFIPVAIGMLGGIVLLSYPLEYFLDRYLAPTMWFFIGAIIGTFPALWKEGGKKGRSPRHLVIMAVAFVAGFFLLRFGESAFAGNVPQNFGTWLLGGAIIALGILIPGLSPSNFLLYMGMYGAMVTAFKTLDVSVILPLILGLLICLLALSKLMDALFAKAYAGVFHVILGVVAASTVIIVPLDFNYLSLEGLACIPTCIAGIALGLWMSRLEDRYKPARA</sequence>
<dbReference type="EMBL" id="CP117826">
    <property type="protein sequence ID" value="XCC63403.1"/>
    <property type="molecule type" value="Genomic_DNA"/>
</dbReference>
<keyword evidence="1" id="KW-1133">Transmembrane helix</keyword>
<evidence type="ECO:0000313" key="2">
    <source>
        <dbReference type="EMBL" id="XCC63403.1"/>
    </source>
</evidence>
<feature type="transmembrane region" description="Helical" evidence="1">
    <location>
        <begin position="197"/>
        <end position="217"/>
    </location>
</feature>
<dbReference type="Pfam" id="PF04018">
    <property type="entry name" value="VCA0040-like"/>
    <property type="match status" value="1"/>
</dbReference>
<protein>
    <submittedName>
        <fullName evidence="2">DUF368 domain-containing protein</fullName>
    </submittedName>
</protein>
<feature type="transmembrane region" description="Helical" evidence="1">
    <location>
        <begin position="26"/>
        <end position="49"/>
    </location>
</feature>
<dbReference type="PANTHER" id="PTHR37308">
    <property type="entry name" value="INTEGRAL MEMBRANE PROTEIN"/>
    <property type="match status" value="1"/>
</dbReference>
<dbReference type="PANTHER" id="PTHR37308:SF1">
    <property type="entry name" value="POLYPRENYL-PHOSPHATE TRANSPORTER"/>
    <property type="match status" value="1"/>
</dbReference>
<dbReference type="AlphaFoldDB" id="A0AAU8ABA8"/>
<gene>
    <name evidence="2" type="ORF">PUP29_05675</name>
</gene>
<evidence type="ECO:0000256" key="1">
    <source>
        <dbReference type="SAM" id="Phobius"/>
    </source>
</evidence>